<keyword evidence="1" id="KW-0175">Coiled coil</keyword>
<evidence type="ECO:0000313" key="3">
    <source>
        <dbReference type="Proteomes" id="UP000299102"/>
    </source>
</evidence>
<dbReference type="Proteomes" id="UP000299102">
    <property type="component" value="Unassembled WGS sequence"/>
</dbReference>
<accession>A0A4C1SM13</accession>
<dbReference type="STRING" id="151549.A0A4C1SM13"/>
<name>A0A4C1SM13_EUMVA</name>
<feature type="coiled-coil region" evidence="1">
    <location>
        <begin position="68"/>
        <end position="99"/>
    </location>
</feature>
<proteinExistence type="predicted"/>
<organism evidence="2 3">
    <name type="scientific">Eumeta variegata</name>
    <name type="common">Bagworm moth</name>
    <name type="synonym">Eumeta japonica</name>
    <dbReference type="NCBI Taxonomy" id="151549"/>
    <lineage>
        <taxon>Eukaryota</taxon>
        <taxon>Metazoa</taxon>
        <taxon>Ecdysozoa</taxon>
        <taxon>Arthropoda</taxon>
        <taxon>Hexapoda</taxon>
        <taxon>Insecta</taxon>
        <taxon>Pterygota</taxon>
        <taxon>Neoptera</taxon>
        <taxon>Endopterygota</taxon>
        <taxon>Lepidoptera</taxon>
        <taxon>Glossata</taxon>
        <taxon>Ditrysia</taxon>
        <taxon>Tineoidea</taxon>
        <taxon>Psychidae</taxon>
        <taxon>Oiketicinae</taxon>
        <taxon>Eumeta</taxon>
    </lineage>
</organism>
<dbReference type="AlphaFoldDB" id="A0A4C1SM13"/>
<protein>
    <submittedName>
        <fullName evidence="2">Uncharacterized protein</fullName>
    </submittedName>
</protein>
<dbReference type="EMBL" id="BGZK01003614">
    <property type="protein sequence ID" value="GBP03014.1"/>
    <property type="molecule type" value="Genomic_DNA"/>
</dbReference>
<sequence>MVPLPSSTNMMASSSNNIPDVNFSGFSPTEFMSPSEDIAHNILSVEKYSRTQKRIAQAMLQTYSQTKLAQMEDEREADNEELIQRQQQLQQQQMQFEHDMLVDRQRQTKC</sequence>
<reference evidence="2 3" key="1">
    <citation type="journal article" date="2019" name="Commun. Biol.">
        <title>The bagworm genome reveals a unique fibroin gene that provides high tensile strength.</title>
        <authorList>
            <person name="Kono N."/>
            <person name="Nakamura H."/>
            <person name="Ohtoshi R."/>
            <person name="Tomita M."/>
            <person name="Numata K."/>
            <person name="Arakawa K."/>
        </authorList>
    </citation>
    <scope>NUCLEOTIDE SEQUENCE [LARGE SCALE GENOMIC DNA]</scope>
</reference>
<keyword evidence="3" id="KW-1185">Reference proteome</keyword>
<dbReference type="OrthoDB" id="75754at2759"/>
<evidence type="ECO:0000313" key="2">
    <source>
        <dbReference type="EMBL" id="GBP03014.1"/>
    </source>
</evidence>
<evidence type="ECO:0000256" key="1">
    <source>
        <dbReference type="SAM" id="Coils"/>
    </source>
</evidence>
<gene>
    <name evidence="2" type="ORF">EVAR_71180_1</name>
</gene>
<comment type="caution">
    <text evidence="2">The sequence shown here is derived from an EMBL/GenBank/DDBJ whole genome shotgun (WGS) entry which is preliminary data.</text>
</comment>